<dbReference type="AlphaFoldDB" id="A0A158Q4W8"/>
<dbReference type="SUPFAM" id="SSF52540">
    <property type="entry name" value="P-loop containing nucleoside triphosphate hydrolases"/>
    <property type="match status" value="1"/>
</dbReference>
<dbReference type="CDD" id="cd18572">
    <property type="entry name" value="ABC_6TM_TAP"/>
    <property type="match status" value="1"/>
</dbReference>
<dbReference type="InterPro" id="IPR036640">
    <property type="entry name" value="ABC1_TM_sf"/>
</dbReference>
<dbReference type="InterPro" id="IPR011527">
    <property type="entry name" value="ABC1_TM_dom"/>
</dbReference>
<keyword evidence="3" id="KW-0547">Nucleotide-binding</keyword>
<dbReference type="PROSITE" id="PS50893">
    <property type="entry name" value="ABC_TRANSPORTER_2"/>
    <property type="match status" value="1"/>
</dbReference>
<dbReference type="InterPro" id="IPR003593">
    <property type="entry name" value="AAA+_ATPase"/>
</dbReference>
<dbReference type="Proteomes" id="UP000274756">
    <property type="component" value="Unassembled WGS sequence"/>
</dbReference>
<gene>
    <name evidence="10" type="ORF">DME_LOCUS843</name>
</gene>
<dbReference type="FunFam" id="3.40.50.300:FF:000218">
    <property type="entry name" value="Multidrug ABC transporter ATP-binding protein"/>
    <property type="match status" value="1"/>
</dbReference>
<dbReference type="GO" id="GO:0015421">
    <property type="term" value="F:ABC-type oligopeptide transporter activity"/>
    <property type="evidence" value="ECO:0007669"/>
    <property type="project" value="TreeGrafter"/>
</dbReference>
<dbReference type="EMBL" id="UYYG01000009">
    <property type="protein sequence ID" value="VDN50870.1"/>
    <property type="molecule type" value="Genomic_DNA"/>
</dbReference>
<keyword evidence="6 7" id="KW-0472">Membrane</keyword>
<dbReference type="Proteomes" id="UP000038040">
    <property type="component" value="Unplaced"/>
</dbReference>
<evidence type="ECO:0000256" key="6">
    <source>
        <dbReference type="ARBA" id="ARBA00023136"/>
    </source>
</evidence>
<protein>
    <submittedName>
        <fullName evidence="13">ABC transporter domain-containing protein</fullName>
    </submittedName>
</protein>
<reference evidence="13" key="1">
    <citation type="submission" date="2016-04" db="UniProtKB">
        <authorList>
            <consortium name="WormBaseParasite"/>
        </authorList>
    </citation>
    <scope>IDENTIFICATION</scope>
</reference>
<evidence type="ECO:0000256" key="3">
    <source>
        <dbReference type="ARBA" id="ARBA00022741"/>
    </source>
</evidence>
<evidence type="ECO:0000313" key="13">
    <source>
        <dbReference type="WBParaSite" id="DME_0000590401-mRNA-1"/>
    </source>
</evidence>
<dbReference type="Pfam" id="PF00664">
    <property type="entry name" value="ABC_membrane"/>
    <property type="match status" value="1"/>
</dbReference>
<dbReference type="STRING" id="318479.A0A158Q4W8"/>
<keyword evidence="2 7" id="KW-0812">Transmembrane</keyword>
<organism evidence="11 13">
    <name type="scientific">Dracunculus medinensis</name>
    <name type="common">Guinea worm</name>
    <dbReference type="NCBI Taxonomy" id="318479"/>
    <lineage>
        <taxon>Eukaryota</taxon>
        <taxon>Metazoa</taxon>
        <taxon>Ecdysozoa</taxon>
        <taxon>Nematoda</taxon>
        <taxon>Chromadorea</taxon>
        <taxon>Rhabditida</taxon>
        <taxon>Spirurina</taxon>
        <taxon>Dracunculoidea</taxon>
        <taxon>Dracunculidae</taxon>
        <taxon>Dracunculus</taxon>
    </lineage>
</organism>
<dbReference type="GO" id="GO:0016020">
    <property type="term" value="C:membrane"/>
    <property type="evidence" value="ECO:0007669"/>
    <property type="project" value="UniProtKB-SubCell"/>
</dbReference>
<dbReference type="InterPro" id="IPR039421">
    <property type="entry name" value="Type_1_exporter"/>
</dbReference>
<feature type="domain" description="ABC transporter" evidence="8">
    <location>
        <begin position="243"/>
        <end position="479"/>
    </location>
</feature>
<name>A0A158Q4W8_DRAME</name>
<evidence type="ECO:0000259" key="8">
    <source>
        <dbReference type="PROSITE" id="PS50893"/>
    </source>
</evidence>
<evidence type="ECO:0000313" key="11">
    <source>
        <dbReference type="Proteomes" id="UP000038040"/>
    </source>
</evidence>
<keyword evidence="4" id="KW-0067">ATP-binding</keyword>
<dbReference type="OrthoDB" id="6500128at2759"/>
<accession>A0A158Q4W8</accession>
<reference evidence="10 12" key="2">
    <citation type="submission" date="2018-11" db="EMBL/GenBank/DDBJ databases">
        <authorList>
            <consortium name="Pathogen Informatics"/>
        </authorList>
    </citation>
    <scope>NUCLEOTIDE SEQUENCE [LARGE SCALE GENOMIC DNA]</scope>
</reference>
<evidence type="ECO:0000256" key="7">
    <source>
        <dbReference type="SAM" id="Phobius"/>
    </source>
</evidence>
<proteinExistence type="predicted"/>
<dbReference type="InterPro" id="IPR003439">
    <property type="entry name" value="ABC_transporter-like_ATP-bd"/>
</dbReference>
<evidence type="ECO:0000256" key="5">
    <source>
        <dbReference type="ARBA" id="ARBA00022989"/>
    </source>
</evidence>
<evidence type="ECO:0000259" key="9">
    <source>
        <dbReference type="PROSITE" id="PS50929"/>
    </source>
</evidence>
<dbReference type="FunFam" id="1.20.1560.10:FF:000154">
    <property type="entry name" value="HAlF transporter (PGP related)"/>
    <property type="match status" value="1"/>
</dbReference>
<dbReference type="SMART" id="SM00382">
    <property type="entry name" value="AAA"/>
    <property type="match status" value="1"/>
</dbReference>
<evidence type="ECO:0000256" key="4">
    <source>
        <dbReference type="ARBA" id="ARBA00022840"/>
    </source>
</evidence>
<keyword evidence="12" id="KW-1185">Reference proteome</keyword>
<evidence type="ECO:0000313" key="10">
    <source>
        <dbReference type="EMBL" id="VDN50870.1"/>
    </source>
</evidence>
<dbReference type="InterPro" id="IPR017871">
    <property type="entry name" value="ABC_transporter-like_CS"/>
</dbReference>
<keyword evidence="5 7" id="KW-1133">Transmembrane helix</keyword>
<dbReference type="PANTHER" id="PTHR43394:SF19">
    <property type="entry name" value="ABC TRANSPORTER B FAMILY"/>
    <property type="match status" value="1"/>
</dbReference>
<dbReference type="SUPFAM" id="SSF90123">
    <property type="entry name" value="ABC transporter transmembrane region"/>
    <property type="match status" value="1"/>
</dbReference>
<dbReference type="PROSITE" id="PS50929">
    <property type="entry name" value="ABC_TM1F"/>
    <property type="match status" value="1"/>
</dbReference>
<sequence length="493" mass="55527">MRLDLFRSVISQEIAFFDVIKTGEVVSRLTADCQVMSSTVATNVNVFLRNGIMIIGGLIFMFALSWRLSMVTFITIPLVLFITNLFGSFYDKLSTKIQETIADANHVANEVISTIRTVRSFACEWKEVDRFKERLQNTFAINRTRSIVYVGYTWANEFCDNVILVAVLCYGGHLVISGQMSISNLISFLFYQLQLGENFYSIGYAFTGLMESVGASRKVFEYMCRAPKVLNNGTRKTPVKGKIEFDQVTFWYPSRPNNIVLKEISFCIYPGETVALVGPSGGGKSSIISLIEHFYDTAEGGIYLDDFLIAEYDHHYIHEKIALVAQEPVLFDGSIRYNILYGCDWATEEDMLNASQMANVHNFVMETEYGYDTNCGEKGVQMSGGQKQRIAIARALVRKPAVLILDEATSALDAENEHLVQEAISRCTRERTVIIIAHRLSTVEKADRIIVINQGQVVQQGRHEELIAEDGLYKLLTQRQLLGLESNMSIDNL</sequence>
<dbReference type="WBParaSite" id="DME_0000590401-mRNA-1">
    <property type="protein sequence ID" value="DME_0000590401-mRNA-1"/>
    <property type="gene ID" value="DME_0000590401"/>
</dbReference>
<dbReference type="Gene3D" id="3.40.50.300">
    <property type="entry name" value="P-loop containing nucleotide triphosphate hydrolases"/>
    <property type="match status" value="1"/>
</dbReference>
<feature type="domain" description="ABC transmembrane type-1" evidence="9">
    <location>
        <begin position="1"/>
        <end position="211"/>
    </location>
</feature>
<dbReference type="PANTHER" id="PTHR43394">
    <property type="entry name" value="ATP-DEPENDENT PERMEASE MDL1, MITOCHONDRIAL"/>
    <property type="match status" value="1"/>
</dbReference>
<dbReference type="Pfam" id="PF00005">
    <property type="entry name" value="ABC_tran"/>
    <property type="match status" value="1"/>
</dbReference>
<evidence type="ECO:0000313" key="12">
    <source>
        <dbReference type="Proteomes" id="UP000274756"/>
    </source>
</evidence>
<dbReference type="CDD" id="cd03249">
    <property type="entry name" value="ABC_MTABC3_MDL1_MDL2"/>
    <property type="match status" value="1"/>
</dbReference>
<feature type="transmembrane region" description="Helical" evidence="7">
    <location>
        <begin position="46"/>
        <end position="64"/>
    </location>
</feature>
<evidence type="ECO:0000256" key="2">
    <source>
        <dbReference type="ARBA" id="ARBA00022692"/>
    </source>
</evidence>
<evidence type="ECO:0000256" key="1">
    <source>
        <dbReference type="ARBA" id="ARBA00004141"/>
    </source>
</evidence>
<feature type="transmembrane region" description="Helical" evidence="7">
    <location>
        <begin position="71"/>
        <end position="90"/>
    </location>
</feature>
<dbReference type="PROSITE" id="PS00211">
    <property type="entry name" value="ABC_TRANSPORTER_1"/>
    <property type="match status" value="1"/>
</dbReference>
<dbReference type="GO" id="GO:0016887">
    <property type="term" value="F:ATP hydrolysis activity"/>
    <property type="evidence" value="ECO:0007669"/>
    <property type="project" value="InterPro"/>
</dbReference>
<dbReference type="PIRSF" id="PIRSF002773">
    <property type="entry name" value="ABC_prm/ATPase_B"/>
    <property type="match status" value="1"/>
</dbReference>
<dbReference type="InterPro" id="IPR027417">
    <property type="entry name" value="P-loop_NTPase"/>
</dbReference>
<dbReference type="GO" id="GO:0005524">
    <property type="term" value="F:ATP binding"/>
    <property type="evidence" value="ECO:0007669"/>
    <property type="project" value="UniProtKB-KW"/>
</dbReference>
<dbReference type="Gene3D" id="1.20.1560.10">
    <property type="entry name" value="ABC transporter type 1, transmembrane domain"/>
    <property type="match status" value="1"/>
</dbReference>
<comment type="subcellular location">
    <subcellularLocation>
        <location evidence="1">Membrane</location>
        <topology evidence="1">Multi-pass membrane protein</topology>
    </subcellularLocation>
</comment>